<sequence length="413" mass="46398">MVLPNLSTAFGVLARAGSTIIILYLLKFITQAIYNVYFHPLSKYPGPKLYAASNLPNALMATNGTIPYKLKALHEKYGHVVRTAPNELVYSDAAAQKDIYMRRPQMPKSTLYYNSNSDTQGILSVKSDEDHSRYRRLLSHAFSEKALRGQEPLIKKYIDLLISRLRSKAEIGEPQDIVAWYNYVSFDIIGDLTLGSSFDCLESSDLHPWVSYLFRSFKAAAFLTAARRLAPLDKILLSLIPKKTMHGRINHRLYTKEKVEARIKSNTDRQDFMTNILKHNDSETGMTINEIIPTFGTLLIGGSETTATLLSVVTFQLLKHPEIMAKLVAEIRTTFKNEDEIDMVSVNQLRYHLAVLDEGLRIHPAVPLGSPRTVPEGGETISGQWVPGGVSLFSSLFLVIHEHLIIRGRPQSL</sequence>
<keyword evidence="3" id="KW-0349">Heme</keyword>
<organism evidence="7 8">
    <name type="scientific">Phlyctema vagabunda</name>
    <dbReference type="NCBI Taxonomy" id="108571"/>
    <lineage>
        <taxon>Eukaryota</taxon>
        <taxon>Fungi</taxon>
        <taxon>Dikarya</taxon>
        <taxon>Ascomycota</taxon>
        <taxon>Pezizomycotina</taxon>
        <taxon>Leotiomycetes</taxon>
        <taxon>Helotiales</taxon>
        <taxon>Dermateaceae</taxon>
        <taxon>Phlyctema</taxon>
    </lineage>
</organism>
<protein>
    <submittedName>
        <fullName evidence="7">Cytochrome P450</fullName>
    </submittedName>
</protein>
<dbReference type="CDD" id="cd11058">
    <property type="entry name" value="CYP60B-like"/>
    <property type="match status" value="1"/>
</dbReference>
<dbReference type="SUPFAM" id="SSF48264">
    <property type="entry name" value="Cytochrome P450"/>
    <property type="match status" value="1"/>
</dbReference>
<dbReference type="PANTHER" id="PTHR24305:SF210">
    <property type="entry name" value="CYTOCHROME P450 MONOOXYGENASE ASQL-RELATED"/>
    <property type="match status" value="1"/>
</dbReference>
<accession>A0ABR4PI28</accession>
<evidence type="ECO:0000256" key="1">
    <source>
        <dbReference type="ARBA" id="ARBA00001971"/>
    </source>
</evidence>
<evidence type="ECO:0000256" key="3">
    <source>
        <dbReference type="ARBA" id="ARBA00022617"/>
    </source>
</evidence>
<comment type="similarity">
    <text evidence="2">Belongs to the cytochrome P450 family.</text>
</comment>
<evidence type="ECO:0000256" key="2">
    <source>
        <dbReference type="ARBA" id="ARBA00010617"/>
    </source>
</evidence>
<dbReference type="PRINTS" id="PR00463">
    <property type="entry name" value="EP450I"/>
</dbReference>
<evidence type="ECO:0000256" key="6">
    <source>
        <dbReference type="SAM" id="Phobius"/>
    </source>
</evidence>
<comment type="cofactor">
    <cofactor evidence="1">
        <name>heme</name>
        <dbReference type="ChEBI" id="CHEBI:30413"/>
    </cofactor>
</comment>
<comment type="caution">
    <text evidence="7">The sequence shown here is derived from an EMBL/GenBank/DDBJ whole genome shotgun (WGS) entry which is preliminary data.</text>
</comment>
<dbReference type="InterPro" id="IPR050121">
    <property type="entry name" value="Cytochrome_P450_monoxygenase"/>
</dbReference>
<evidence type="ECO:0000313" key="7">
    <source>
        <dbReference type="EMBL" id="KAL3422646.1"/>
    </source>
</evidence>
<dbReference type="Proteomes" id="UP001629113">
    <property type="component" value="Unassembled WGS sequence"/>
</dbReference>
<keyword evidence="6" id="KW-0812">Transmembrane</keyword>
<dbReference type="EMBL" id="JBFCZG010000005">
    <property type="protein sequence ID" value="KAL3422646.1"/>
    <property type="molecule type" value="Genomic_DNA"/>
</dbReference>
<evidence type="ECO:0000256" key="5">
    <source>
        <dbReference type="ARBA" id="ARBA00023004"/>
    </source>
</evidence>
<dbReference type="InterPro" id="IPR002401">
    <property type="entry name" value="Cyt_P450_E_grp-I"/>
</dbReference>
<proteinExistence type="inferred from homology"/>
<dbReference type="InterPro" id="IPR036396">
    <property type="entry name" value="Cyt_P450_sf"/>
</dbReference>
<reference evidence="7 8" key="1">
    <citation type="submission" date="2024-06" db="EMBL/GenBank/DDBJ databases">
        <title>Complete genome of Phlyctema vagabunda strain 19-DSS-EL-015.</title>
        <authorList>
            <person name="Fiorenzani C."/>
        </authorList>
    </citation>
    <scope>NUCLEOTIDE SEQUENCE [LARGE SCALE GENOMIC DNA]</scope>
    <source>
        <strain evidence="7 8">19-DSS-EL-015</strain>
    </source>
</reference>
<dbReference type="PANTHER" id="PTHR24305">
    <property type="entry name" value="CYTOCHROME P450"/>
    <property type="match status" value="1"/>
</dbReference>
<evidence type="ECO:0000313" key="8">
    <source>
        <dbReference type="Proteomes" id="UP001629113"/>
    </source>
</evidence>
<dbReference type="Pfam" id="PF00067">
    <property type="entry name" value="p450"/>
    <property type="match status" value="1"/>
</dbReference>
<feature type="transmembrane region" description="Helical" evidence="6">
    <location>
        <begin position="6"/>
        <end position="26"/>
    </location>
</feature>
<name>A0ABR4PI28_9HELO</name>
<dbReference type="InterPro" id="IPR001128">
    <property type="entry name" value="Cyt_P450"/>
</dbReference>
<keyword evidence="6" id="KW-1133">Transmembrane helix</keyword>
<dbReference type="Gene3D" id="1.10.630.10">
    <property type="entry name" value="Cytochrome P450"/>
    <property type="match status" value="1"/>
</dbReference>
<gene>
    <name evidence="7" type="ORF">PVAG01_06802</name>
</gene>
<keyword evidence="5" id="KW-0408">Iron</keyword>
<keyword evidence="4" id="KW-0479">Metal-binding</keyword>
<evidence type="ECO:0000256" key="4">
    <source>
        <dbReference type="ARBA" id="ARBA00022723"/>
    </source>
</evidence>
<keyword evidence="6" id="KW-0472">Membrane</keyword>
<keyword evidence="8" id="KW-1185">Reference proteome</keyword>